<dbReference type="OrthoDB" id="34039at2157"/>
<keyword evidence="1 2" id="KW-0808">Transferase</keyword>
<name>A0A6N0NUN5_9CREN</name>
<protein>
    <recommendedName>
        <fullName evidence="1">DNA-directed RNA polymerase subunit Rpo8</fullName>
        <ecNumber evidence="1">2.7.7.6</ecNumber>
    </recommendedName>
    <alternativeName>
        <fullName evidence="1">DNA-directed RNA polymerase, subunit G</fullName>
    </alternativeName>
</protein>
<keyword evidence="3" id="KW-1185">Reference proteome</keyword>
<dbReference type="GO" id="GO:0000428">
    <property type="term" value="C:DNA-directed RNA polymerase complex"/>
    <property type="evidence" value="ECO:0007669"/>
    <property type="project" value="UniProtKB-KW"/>
</dbReference>
<dbReference type="InterPro" id="IPR031555">
    <property type="entry name" value="RNA_pol_Rpo8"/>
</dbReference>
<keyword evidence="1" id="KW-0804">Transcription</keyword>
<dbReference type="GO" id="GO:0003899">
    <property type="term" value="F:DNA-directed RNA polymerase activity"/>
    <property type="evidence" value="ECO:0007669"/>
    <property type="project" value="UniProtKB-UniRule"/>
</dbReference>
<keyword evidence="1" id="KW-0963">Cytoplasm</keyword>
<dbReference type="KEGG" id="mten:GWK48_05320"/>
<dbReference type="GO" id="GO:0006351">
    <property type="term" value="P:DNA-templated transcription"/>
    <property type="evidence" value="ECO:0007669"/>
    <property type="project" value="UniProtKB-UniRule"/>
</dbReference>
<reference evidence="2 3" key="1">
    <citation type="submission" date="2020-02" db="EMBL/GenBank/DDBJ databases">
        <title>Comparative genome analysis reveals the metabolism and evolution of the thermophilic archaeal genus Metallosphaera.</title>
        <authorList>
            <person name="Jiang C."/>
        </authorList>
    </citation>
    <scope>NUCLEOTIDE SEQUENCE [LARGE SCALE GENOMIC DNA]</scope>
    <source>
        <strain evidence="2 3">Ric-A</strain>
    </source>
</reference>
<evidence type="ECO:0000313" key="3">
    <source>
        <dbReference type="Proteomes" id="UP000509301"/>
    </source>
</evidence>
<keyword evidence="1 2" id="KW-0240">DNA-directed RNA polymerase</keyword>
<comment type="subunit">
    <text evidence="1">Part of the RNA polymerase complex.</text>
</comment>
<dbReference type="AlphaFoldDB" id="A0A6N0NUN5"/>
<evidence type="ECO:0000256" key="1">
    <source>
        <dbReference type="HAMAP-Rule" id="MF_00866"/>
    </source>
</evidence>
<dbReference type="EMBL" id="CP049074">
    <property type="protein sequence ID" value="QKQ99874.1"/>
    <property type="molecule type" value="Genomic_DNA"/>
</dbReference>
<dbReference type="Proteomes" id="UP000509301">
    <property type="component" value="Chromosome"/>
</dbReference>
<dbReference type="HAMAP" id="MF_00866">
    <property type="entry name" value="RNApol_arch_Rpo8"/>
    <property type="match status" value="1"/>
</dbReference>
<comment type="catalytic activity">
    <reaction evidence="1">
        <text>RNA(n) + a ribonucleoside 5'-triphosphate = RNA(n+1) + diphosphate</text>
        <dbReference type="Rhea" id="RHEA:21248"/>
        <dbReference type="Rhea" id="RHEA-COMP:14527"/>
        <dbReference type="Rhea" id="RHEA-COMP:17342"/>
        <dbReference type="ChEBI" id="CHEBI:33019"/>
        <dbReference type="ChEBI" id="CHEBI:61557"/>
        <dbReference type="ChEBI" id="CHEBI:140395"/>
        <dbReference type="EC" id="2.7.7.6"/>
    </reaction>
</comment>
<dbReference type="RefSeq" id="WP_174630286.1">
    <property type="nucleotide sequence ID" value="NZ_CP049074.1"/>
</dbReference>
<dbReference type="InterPro" id="IPR012340">
    <property type="entry name" value="NA-bd_OB-fold"/>
</dbReference>
<accession>A0A6N0NUN5</accession>
<proteinExistence type="inferred from homology"/>
<organism evidence="2 3">
    <name type="scientific">Metallosphaera tengchongensis</name>
    <dbReference type="NCBI Taxonomy" id="1532350"/>
    <lineage>
        <taxon>Archaea</taxon>
        <taxon>Thermoproteota</taxon>
        <taxon>Thermoprotei</taxon>
        <taxon>Sulfolobales</taxon>
        <taxon>Sulfolobaceae</taxon>
        <taxon>Metallosphaera</taxon>
    </lineage>
</organism>
<dbReference type="GeneID" id="55641348"/>
<keyword evidence="1 2" id="KW-0548">Nucleotidyltransferase</keyword>
<dbReference type="Pfam" id="PF16992">
    <property type="entry name" value="RNA_pol_RpbG"/>
    <property type="match status" value="1"/>
</dbReference>
<comment type="function">
    <text evidence="1">DNA-dependent RNA polymerase (RNAP) catalyzes the transcription of DNA into RNA using the four ribonucleoside triphosphates as substrates.</text>
</comment>
<dbReference type="EC" id="2.7.7.6" evidence="1"/>
<dbReference type="Gene3D" id="2.40.50.140">
    <property type="entry name" value="Nucleic acid-binding proteins"/>
    <property type="match status" value="1"/>
</dbReference>
<evidence type="ECO:0000313" key="2">
    <source>
        <dbReference type="EMBL" id="QKQ99874.1"/>
    </source>
</evidence>
<gene>
    <name evidence="1" type="primary">rpo8</name>
    <name evidence="1" type="synonym">rpoG</name>
    <name evidence="2" type="ORF">GWK48_05320</name>
</gene>
<comment type="similarity">
    <text evidence="1">Belongs to the archaeal Rpo8 RNA polymerase subunit family.</text>
</comment>
<dbReference type="GO" id="GO:0005737">
    <property type="term" value="C:cytoplasm"/>
    <property type="evidence" value="ECO:0007669"/>
    <property type="project" value="UniProtKB-SubCell"/>
</dbReference>
<sequence>MPDTFIYSEECVVRSIEKGQLRDLLIVNLDCNNLSMNLDMISSINTLNVNEKVNVIFSASKPEFGVDDFCAHGYVVTEKRKKIENEENFVTIISFFGPLLRISSKTSFLERYKLNIMDHIYFCIKKQSVVVLSK</sequence>
<comment type="subcellular location">
    <subcellularLocation>
        <location evidence="1">Cytoplasm</location>
    </subcellularLocation>
</comment>